<dbReference type="Proteomes" id="UP000007100">
    <property type="component" value="Chromosome"/>
</dbReference>
<dbReference type="RefSeq" id="WP_013640295.1">
    <property type="nucleotide sequence ID" value="NC_015186.1"/>
</dbReference>
<dbReference type="InterPro" id="IPR005503">
    <property type="entry name" value="FliL"/>
</dbReference>
<keyword evidence="11" id="KW-0282">Flagellum</keyword>
<dbReference type="GO" id="GO:0005886">
    <property type="term" value="C:plasma membrane"/>
    <property type="evidence" value="ECO:0007669"/>
    <property type="project" value="UniProtKB-SubCell"/>
</dbReference>
<dbReference type="GO" id="GO:0006935">
    <property type="term" value="P:chemotaxis"/>
    <property type="evidence" value="ECO:0007669"/>
    <property type="project" value="UniProtKB-KW"/>
</dbReference>
<keyword evidence="12" id="KW-1185">Reference proteome</keyword>
<dbReference type="GO" id="GO:0009425">
    <property type="term" value="C:bacterial-type flagellum basal body"/>
    <property type="evidence" value="ECO:0007669"/>
    <property type="project" value="InterPro"/>
</dbReference>
<dbReference type="EMBL" id="AP012035">
    <property type="protein sequence ID" value="BAJ81274.1"/>
    <property type="molecule type" value="Genomic_DNA"/>
</dbReference>
<evidence type="ECO:0000313" key="11">
    <source>
        <dbReference type="EMBL" id="BAJ81274.1"/>
    </source>
</evidence>
<evidence type="ECO:0000256" key="7">
    <source>
        <dbReference type="ARBA" id="ARBA00022779"/>
    </source>
</evidence>
<accession>F0IZR4</accession>
<dbReference type="GO" id="GO:0071978">
    <property type="term" value="P:bacterial-type flagellum-dependent swarming motility"/>
    <property type="evidence" value="ECO:0007669"/>
    <property type="project" value="TreeGrafter"/>
</dbReference>
<sequence length="170" mass="18373">MAKTPTAAKNAADTPLPEAGAEEAPAKSSRRKLFVIGGAVAAIMLLVVGLWITGILPHLLGQRNHHKLAGPVYVKVPEIVANLNVPSGQDSYVKLEATIELADPKSAKIAMTDMPRVVDVFETYLRAMRPDELRGASGTYRLREALINRVKIATAPAIVKDILFQELIVQ</sequence>
<keyword evidence="8 10" id="KW-1133">Transmembrane helix</keyword>
<keyword evidence="7 10" id="KW-0283">Flagellar rotation</keyword>
<name>F0IZR4_ACIMA</name>
<evidence type="ECO:0000256" key="2">
    <source>
        <dbReference type="ARBA" id="ARBA00004162"/>
    </source>
</evidence>
<keyword evidence="11" id="KW-0966">Cell projection</keyword>
<evidence type="ECO:0000256" key="8">
    <source>
        <dbReference type="ARBA" id="ARBA00022989"/>
    </source>
</evidence>
<keyword evidence="11" id="KW-0969">Cilium</keyword>
<keyword evidence="4" id="KW-1003">Cell membrane</keyword>
<evidence type="ECO:0000256" key="9">
    <source>
        <dbReference type="ARBA" id="ARBA00023136"/>
    </source>
</evidence>
<feature type="transmembrane region" description="Helical" evidence="10">
    <location>
        <begin position="33"/>
        <end position="56"/>
    </location>
</feature>
<gene>
    <name evidence="11" type="primary">fliL</name>
    <name evidence="11" type="ordered locus">ACMV_19270</name>
</gene>
<evidence type="ECO:0000256" key="6">
    <source>
        <dbReference type="ARBA" id="ARBA00022692"/>
    </source>
</evidence>
<proteinExistence type="inferred from homology"/>
<evidence type="ECO:0000256" key="10">
    <source>
        <dbReference type="RuleBase" id="RU364125"/>
    </source>
</evidence>
<comment type="similarity">
    <text evidence="3 10">Belongs to the FliL family.</text>
</comment>
<comment type="function">
    <text evidence="1 10">Controls the rotational direction of flagella during chemotaxis.</text>
</comment>
<evidence type="ECO:0000256" key="4">
    <source>
        <dbReference type="ARBA" id="ARBA00022475"/>
    </source>
</evidence>
<dbReference type="OrthoDB" id="7304620at2"/>
<evidence type="ECO:0000313" key="12">
    <source>
        <dbReference type="Proteomes" id="UP000007100"/>
    </source>
</evidence>
<protein>
    <recommendedName>
        <fullName evidence="10">Flagellar protein FliL</fullName>
    </recommendedName>
</protein>
<comment type="subcellular location">
    <subcellularLocation>
        <location evidence="10">Cell inner membrane</location>
    </subcellularLocation>
    <subcellularLocation>
        <location evidence="2">Cell membrane</location>
        <topology evidence="2">Single-pass membrane protein</topology>
    </subcellularLocation>
</comment>
<dbReference type="KEGG" id="amv:ACMV_19270"/>
<dbReference type="AlphaFoldDB" id="F0IZR4"/>
<keyword evidence="10" id="KW-0997">Cell inner membrane</keyword>
<evidence type="ECO:0000256" key="5">
    <source>
        <dbReference type="ARBA" id="ARBA00022500"/>
    </source>
</evidence>
<keyword evidence="5 10" id="KW-0145">Chemotaxis</keyword>
<keyword evidence="6 10" id="KW-0812">Transmembrane</keyword>
<dbReference type="Pfam" id="PF03748">
    <property type="entry name" value="FliL"/>
    <property type="match status" value="1"/>
</dbReference>
<dbReference type="PANTHER" id="PTHR35091">
    <property type="entry name" value="FLAGELLAR PROTEIN FLIL"/>
    <property type="match status" value="1"/>
</dbReference>
<evidence type="ECO:0000256" key="3">
    <source>
        <dbReference type="ARBA" id="ARBA00008281"/>
    </source>
</evidence>
<dbReference type="HOGENOM" id="CLU_099018_2_1_5"/>
<evidence type="ECO:0000256" key="1">
    <source>
        <dbReference type="ARBA" id="ARBA00002254"/>
    </source>
</evidence>
<dbReference type="PANTHER" id="PTHR35091:SF2">
    <property type="entry name" value="FLAGELLAR PROTEIN FLIL"/>
    <property type="match status" value="1"/>
</dbReference>
<reference evidence="11 12" key="1">
    <citation type="submission" date="2010-12" db="EMBL/GenBank/DDBJ databases">
        <title>Whole genome sequence of Acidiphilium multivorum AIU301.</title>
        <authorList>
            <person name="Narita-Yamada S."/>
            <person name="Nakamura S."/>
            <person name="Ito N."/>
            <person name="Takarada H."/>
            <person name="Katano Y."/>
            <person name="Nakazawa H."/>
            <person name="Hosoyama A."/>
            <person name="Yamada R."/>
            <person name="Fujita N."/>
        </authorList>
    </citation>
    <scope>NUCLEOTIDE SEQUENCE [LARGE SCALE GENOMIC DNA]</scope>
    <source>
        <strain evidence="12">DSM 11245 / JCM 8867 / AIU301</strain>
    </source>
</reference>
<keyword evidence="9 10" id="KW-0472">Membrane</keyword>
<organism evidence="11 12">
    <name type="scientific">Acidiphilium multivorum (strain DSM 11245 / JCM 8867 / NBRC 100883 / AIU 301)</name>
    <dbReference type="NCBI Taxonomy" id="926570"/>
    <lineage>
        <taxon>Bacteria</taxon>
        <taxon>Pseudomonadati</taxon>
        <taxon>Pseudomonadota</taxon>
        <taxon>Alphaproteobacteria</taxon>
        <taxon>Acetobacterales</taxon>
        <taxon>Acidocellaceae</taxon>
        <taxon>Acidiphilium</taxon>
    </lineage>
</organism>